<gene>
    <name evidence="1" type="primary">Stc_1</name>
    <name evidence="1" type="ORF">G6Z77_0000126</name>
</gene>
<evidence type="ECO:0000313" key="2">
    <source>
        <dbReference type="Proteomes" id="UP000670152"/>
    </source>
</evidence>
<reference evidence="1 2" key="1">
    <citation type="submission" date="2020-02" db="EMBL/GenBank/DDBJ databases">
        <title>Relaxed selection underlies rapid genomic changes in the transitions from sociality to social parasitism in ants.</title>
        <authorList>
            <person name="Bi X."/>
        </authorList>
    </citation>
    <scope>NUCLEOTIDE SEQUENCE [LARGE SCALE GENOMIC DNA]</scope>
    <source>
        <strain evidence="1">BGI-DK2014b</strain>
        <tissue evidence="1">Whole body</tissue>
    </source>
</reference>
<name>A0A836G6V0_9HYME</name>
<dbReference type="AlphaFoldDB" id="A0A836G6V0"/>
<protein>
    <submittedName>
        <fullName evidence="1">STC protein</fullName>
    </submittedName>
</protein>
<organism evidence="1 2">
    <name type="scientific">Acromyrmex heyeri</name>
    <dbReference type="NCBI Taxonomy" id="230685"/>
    <lineage>
        <taxon>Eukaryota</taxon>
        <taxon>Metazoa</taxon>
        <taxon>Ecdysozoa</taxon>
        <taxon>Arthropoda</taxon>
        <taxon>Hexapoda</taxon>
        <taxon>Insecta</taxon>
        <taxon>Pterygota</taxon>
        <taxon>Neoptera</taxon>
        <taxon>Endopterygota</taxon>
        <taxon>Hymenoptera</taxon>
        <taxon>Apocrita</taxon>
        <taxon>Aculeata</taxon>
        <taxon>Formicoidea</taxon>
        <taxon>Formicidae</taxon>
        <taxon>Myrmicinae</taxon>
        <taxon>Acromyrmex</taxon>
    </lineage>
</organism>
<dbReference type="Proteomes" id="UP000670152">
    <property type="component" value="Unassembled WGS sequence"/>
</dbReference>
<sequence length="78" mass="9181">MDRKIACKDLTSKIDDARSEKHCKKKRTCSKHNYNQLCCIDIEHICPLLYSETLSCGRHKCRKQERCHVGKVHNCIYD</sequence>
<keyword evidence="2" id="KW-1185">Reference proteome</keyword>
<accession>A0A836G6V0</accession>
<feature type="non-terminal residue" evidence="1">
    <location>
        <position position="1"/>
    </location>
</feature>
<feature type="non-terminal residue" evidence="1">
    <location>
        <position position="78"/>
    </location>
</feature>
<evidence type="ECO:0000313" key="1">
    <source>
        <dbReference type="EMBL" id="KAG5332547.1"/>
    </source>
</evidence>
<proteinExistence type="predicted"/>
<dbReference type="EMBL" id="JAANIB010005323">
    <property type="protein sequence ID" value="KAG5332547.1"/>
    <property type="molecule type" value="Genomic_DNA"/>
</dbReference>
<dbReference type="OrthoDB" id="6512771at2759"/>
<comment type="caution">
    <text evidence="1">The sequence shown here is derived from an EMBL/GenBank/DDBJ whole genome shotgun (WGS) entry which is preliminary data.</text>
</comment>